<dbReference type="EMBL" id="MGEA01000061">
    <property type="protein sequence ID" value="OGL73409.1"/>
    <property type="molecule type" value="Genomic_DNA"/>
</dbReference>
<dbReference type="GO" id="GO:0070006">
    <property type="term" value="F:metalloaminopeptidase activity"/>
    <property type="evidence" value="ECO:0007669"/>
    <property type="project" value="UniProtKB-UniRule"/>
</dbReference>
<protein>
    <recommendedName>
        <fullName evidence="6 7">Methionine aminopeptidase</fullName>
        <shortName evidence="6">MAP</shortName>
        <shortName evidence="6">MetAP</shortName>
        <ecNumber evidence="6 7">3.4.11.18</ecNumber>
    </recommendedName>
    <alternativeName>
        <fullName evidence="6">Peptidase M</fullName>
    </alternativeName>
</protein>
<evidence type="ECO:0000259" key="8">
    <source>
        <dbReference type="Pfam" id="PF00557"/>
    </source>
</evidence>
<dbReference type="PANTHER" id="PTHR43330:SF27">
    <property type="entry name" value="METHIONINE AMINOPEPTIDASE"/>
    <property type="match status" value="1"/>
</dbReference>
<evidence type="ECO:0000256" key="5">
    <source>
        <dbReference type="ARBA" id="ARBA00022801"/>
    </source>
</evidence>
<comment type="cofactor">
    <cofactor evidence="6">
        <name>Co(2+)</name>
        <dbReference type="ChEBI" id="CHEBI:48828"/>
    </cofactor>
    <cofactor evidence="6">
        <name>Zn(2+)</name>
        <dbReference type="ChEBI" id="CHEBI:29105"/>
    </cofactor>
    <cofactor evidence="6">
        <name>Mn(2+)</name>
        <dbReference type="ChEBI" id="CHEBI:29035"/>
    </cofactor>
    <cofactor evidence="6">
        <name>Fe(2+)</name>
        <dbReference type="ChEBI" id="CHEBI:29033"/>
    </cofactor>
    <text evidence="6">Binds 2 divalent metal cations per subunit. Has a high-affinity and a low affinity metal-binding site. The true nature of the physiological cofactor is under debate. The enzyme is active with cobalt, zinc, manganese or divalent iron ions. Most likely, methionine aminopeptidases function as mononuclear Fe(2+)-metalloproteases under physiological conditions, and the catalytically relevant metal-binding site has been assigned to the histidine-containing high-affinity site.</text>
</comment>
<feature type="binding site" evidence="6">
    <location>
        <position position="101"/>
    </location>
    <ligand>
        <name>a divalent metal cation</name>
        <dbReference type="ChEBI" id="CHEBI:60240"/>
        <label>1</label>
    </ligand>
</feature>
<evidence type="ECO:0000256" key="7">
    <source>
        <dbReference type="RuleBase" id="RU003653"/>
    </source>
</evidence>
<gene>
    <name evidence="6" type="primary">map</name>
    <name evidence="9" type="ORF">A3C96_00860</name>
</gene>
<accession>A0A1F7U592</accession>
<dbReference type="InterPro" id="IPR036005">
    <property type="entry name" value="Creatinase/aminopeptidase-like"/>
</dbReference>
<dbReference type="Pfam" id="PF00557">
    <property type="entry name" value="Peptidase_M24"/>
    <property type="match status" value="1"/>
</dbReference>
<evidence type="ECO:0000313" key="10">
    <source>
        <dbReference type="Proteomes" id="UP000177088"/>
    </source>
</evidence>
<comment type="catalytic activity">
    <reaction evidence="6 7">
        <text>Release of N-terminal amino acids, preferentially methionine, from peptides and arylamides.</text>
        <dbReference type="EC" id="3.4.11.18"/>
    </reaction>
</comment>
<keyword evidence="3 6" id="KW-0645">Protease</keyword>
<evidence type="ECO:0000256" key="3">
    <source>
        <dbReference type="ARBA" id="ARBA00022670"/>
    </source>
</evidence>
<dbReference type="NCBIfam" id="TIGR00500">
    <property type="entry name" value="met_pdase_I"/>
    <property type="match status" value="1"/>
</dbReference>
<sequence>MIKLKSAAEIEIMRQAGALLSRVLTELIRRAAPGVSTFELDAIAEKMMRENGAEPLFKGYRSGGDGRPFPSTVCTSIDTEVVHAPADPGRTLREGQLLKLDIGLRYRGLCADMAATVGIGKITTAAAKLSAVTKESLLVGVGKVRPGGWISDIGKAVDKHARRHGYSTVKDLVGHGIGQHLHEEPPVPNFFDATMEPVKMEPGMVICIEPMINAGSDEVGSLDDGWTVATADGQLSAHWEVTVAVTKDGYEILTPIPDIDK</sequence>
<dbReference type="Gene3D" id="3.90.230.10">
    <property type="entry name" value="Creatinase/methionine aminopeptidase superfamily"/>
    <property type="match status" value="1"/>
</dbReference>
<evidence type="ECO:0000256" key="6">
    <source>
        <dbReference type="HAMAP-Rule" id="MF_01974"/>
    </source>
</evidence>
<keyword evidence="5 6" id="KW-0378">Hydrolase</keyword>
<feature type="binding site" evidence="6">
    <location>
        <position position="240"/>
    </location>
    <ligand>
        <name>a divalent metal cation</name>
        <dbReference type="ChEBI" id="CHEBI:60240"/>
        <label>2</label>
        <note>catalytic</note>
    </ligand>
</feature>
<feature type="binding site" evidence="6">
    <location>
        <position position="175"/>
    </location>
    <ligand>
        <name>a divalent metal cation</name>
        <dbReference type="ChEBI" id="CHEBI:60240"/>
        <label>2</label>
        <note>catalytic</note>
    </ligand>
</feature>
<feature type="binding site" evidence="6">
    <location>
        <position position="240"/>
    </location>
    <ligand>
        <name>a divalent metal cation</name>
        <dbReference type="ChEBI" id="CHEBI:60240"/>
        <label>1</label>
    </ligand>
</feature>
<feature type="binding site" evidence="6">
    <location>
        <position position="83"/>
    </location>
    <ligand>
        <name>substrate</name>
    </ligand>
</feature>
<feature type="binding site" evidence="6">
    <location>
        <position position="112"/>
    </location>
    <ligand>
        <name>a divalent metal cation</name>
        <dbReference type="ChEBI" id="CHEBI:60240"/>
        <label>1</label>
    </ligand>
</feature>
<proteinExistence type="inferred from homology"/>
<dbReference type="PRINTS" id="PR00599">
    <property type="entry name" value="MAPEPTIDASE"/>
</dbReference>
<dbReference type="Proteomes" id="UP000177088">
    <property type="component" value="Unassembled WGS sequence"/>
</dbReference>
<dbReference type="HAMAP" id="MF_01974">
    <property type="entry name" value="MetAP_1"/>
    <property type="match status" value="1"/>
</dbReference>
<keyword evidence="2 6" id="KW-0031">Aminopeptidase</keyword>
<dbReference type="AlphaFoldDB" id="A0A1F7U592"/>
<evidence type="ECO:0000256" key="4">
    <source>
        <dbReference type="ARBA" id="ARBA00022723"/>
    </source>
</evidence>
<feature type="binding site" evidence="6">
    <location>
        <position position="182"/>
    </location>
    <ligand>
        <name>substrate</name>
    </ligand>
</feature>
<dbReference type="SUPFAM" id="SSF55920">
    <property type="entry name" value="Creatinase/aminopeptidase"/>
    <property type="match status" value="1"/>
</dbReference>
<feature type="binding site" evidence="6">
    <location>
        <position position="112"/>
    </location>
    <ligand>
        <name>a divalent metal cation</name>
        <dbReference type="ChEBI" id="CHEBI:60240"/>
        <label>2</label>
        <note>catalytic</note>
    </ligand>
</feature>
<dbReference type="InterPro" id="IPR000994">
    <property type="entry name" value="Pept_M24"/>
</dbReference>
<evidence type="ECO:0000313" key="9">
    <source>
        <dbReference type="EMBL" id="OGL73409.1"/>
    </source>
</evidence>
<evidence type="ECO:0000256" key="2">
    <source>
        <dbReference type="ARBA" id="ARBA00022438"/>
    </source>
</evidence>
<reference evidence="9 10" key="1">
    <citation type="journal article" date="2016" name="Nat. Commun.">
        <title>Thousands of microbial genomes shed light on interconnected biogeochemical processes in an aquifer system.</title>
        <authorList>
            <person name="Anantharaman K."/>
            <person name="Brown C.T."/>
            <person name="Hug L.A."/>
            <person name="Sharon I."/>
            <person name="Castelle C.J."/>
            <person name="Probst A.J."/>
            <person name="Thomas B.C."/>
            <person name="Singh A."/>
            <person name="Wilkins M.J."/>
            <person name="Karaoz U."/>
            <person name="Brodie E.L."/>
            <person name="Williams K.H."/>
            <person name="Hubbard S.S."/>
            <person name="Banfield J.F."/>
        </authorList>
    </citation>
    <scope>NUCLEOTIDE SEQUENCE [LARGE SCALE GENOMIC DNA]</scope>
</reference>
<comment type="similarity">
    <text evidence="6">Belongs to the peptidase M24A family. Methionine aminopeptidase type 1 subfamily.</text>
</comment>
<dbReference type="GO" id="GO:0004239">
    <property type="term" value="F:initiator methionyl aminopeptidase activity"/>
    <property type="evidence" value="ECO:0007669"/>
    <property type="project" value="UniProtKB-UniRule"/>
</dbReference>
<name>A0A1F7U592_9BACT</name>
<feature type="domain" description="Peptidase M24" evidence="8">
    <location>
        <begin position="11"/>
        <end position="247"/>
    </location>
</feature>
<comment type="subunit">
    <text evidence="6">Monomer.</text>
</comment>
<dbReference type="GO" id="GO:0046872">
    <property type="term" value="F:metal ion binding"/>
    <property type="evidence" value="ECO:0007669"/>
    <property type="project" value="UniProtKB-UniRule"/>
</dbReference>
<dbReference type="PANTHER" id="PTHR43330">
    <property type="entry name" value="METHIONINE AMINOPEPTIDASE"/>
    <property type="match status" value="1"/>
</dbReference>
<dbReference type="GO" id="GO:0006508">
    <property type="term" value="P:proteolysis"/>
    <property type="evidence" value="ECO:0007669"/>
    <property type="project" value="UniProtKB-KW"/>
</dbReference>
<dbReference type="InterPro" id="IPR001714">
    <property type="entry name" value="Pept_M24_MAP"/>
</dbReference>
<evidence type="ECO:0000256" key="1">
    <source>
        <dbReference type="ARBA" id="ARBA00002521"/>
    </source>
</evidence>
<comment type="function">
    <text evidence="1 6">Removes the N-terminal methionine from nascent proteins. The N-terminal methionine is often cleaved when the second residue in the primary sequence is small and uncharged (Met-Ala-, Cys, Gly, Pro, Ser, Thr, or Val). Requires deformylation of the N(alpha)-formylated initiator methionine before it can be hydrolyzed.</text>
</comment>
<dbReference type="EC" id="3.4.11.18" evidence="6 7"/>
<dbReference type="GO" id="GO:0005829">
    <property type="term" value="C:cytosol"/>
    <property type="evidence" value="ECO:0007669"/>
    <property type="project" value="TreeGrafter"/>
</dbReference>
<dbReference type="CDD" id="cd01086">
    <property type="entry name" value="MetAP1"/>
    <property type="match status" value="1"/>
</dbReference>
<feature type="binding site" evidence="6">
    <location>
        <position position="209"/>
    </location>
    <ligand>
        <name>a divalent metal cation</name>
        <dbReference type="ChEBI" id="CHEBI:60240"/>
        <label>2</label>
        <note>catalytic</note>
    </ligand>
</feature>
<keyword evidence="4 6" id="KW-0479">Metal-binding</keyword>
<dbReference type="InterPro" id="IPR002467">
    <property type="entry name" value="Pept_M24A_MAP1"/>
</dbReference>
<organism evidence="9 10">
    <name type="scientific">Candidatus Uhrbacteria bacterium RIFCSPHIGHO2_02_FULL_60_10</name>
    <dbReference type="NCBI Taxonomy" id="1802392"/>
    <lineage>
        <taxon>Bacteria</taxon>
        <taxon>Candidatus Uhriibacteriota</taxon>
    </lineage>
</organism>
<comment type="caution">
    <text evidence="9">The sequence shown here is derived from an EMBL/GenBank/DDBJ whole genome shotgun (WGS) entry which is preliminary data.</text>
</comment>